<accession>A0A6A6E490</accession>
<sequence length="154" mass="17659">MDGNYPVYHVKYPSGTIFLKAGRSGAIYTYLGYSTKLIKVPTTNLRLIQNIEIKKRVYNHLGNHPNIIPCLCINDYGIQLEHAEHGAIREYFAEGSAIDNKPFMVWTESGFKHPNDDENEHTMIRAELYALGSTIYEIITSSQPYGKIEEWIIY</sequence>
<evidence type="ECO:0000313" key="2">
    <source>
        <dbReference type="Proteomes" id="UP000800200"/>
    </source>
</evidence>
<reference evidence="1" key="1">
    <citation type="journal article" date="2020" name="Stud. Mycol.">
        <title>101 Dothideomycetes genomes: a test case for predicting lifestyles and emergence of pathogens.</title>
        <authorList>
            <person name="Haridas S."/>
            <person name="Albert R."/>
            <person name="Binder M."/>
            <person name="Bloem J."/>
            <person name="Labutti K."/>
            <person name="Salamov A."/>
            <person name="Andreopoulos B."/>
            <person name="Baker S."/>
            <person name="Barry K."/>
            <person name="Bills G."/>
            <person name="Bluhm B."/>
            <person name="Cannon C."/>
            <person name="Castanera R."/>
            <person name="Culley D."/>
            <person name="Daum C."/>
            <person name="Ezra D."/>
            <person name="Gonzalez J."/>
            <person name="Henrissat B."/>
            <person name="Kuo A."/>
            <person name="Liang C."/>
            <person name="Lipzen A."/>
            <person name="Lutzoni F."/>
            <person name="Magnuson J."/>
            <person name="Mondo S."/>
            <person name="Nolan M."/>
            <person name="Ohm R."/>
            <person name="Pangilinan J."/>
            <person name="Park H.-J."/>
            <person name="Ramirez L."/>
            <person name="Alfaro M."/>
            <person name="Sun H."/>
            <person name="Tritt A."/>
            <person name="Yoshinaga Y."/>
            <person name="Zwiers L.-H."/>
            <person name="Turgeon B."/>
            <person name="Goodwin S."/>
            <person name="Spatafora J."/>
            <person name="Crous P."/>
            <person name="Grigoriev I."/>
        </authorList>
    </citation>
    <scope>NUCLEOTIDE SEQUENCE</scope>
    <source>
        <strain evidence="1">CBS 207.26</strain>
    </source>
</reference>
<dbReference type="SUPFAM" id="SSF56112">
    <property type="entry name" value="Protein kinase-like (PK-like)"/>
    <property type="match status" value="1"/>
</dbReference>
<name>A0A6A6E490_9PEZI</name>
<gene>
    <name evidence="1" type="ORF">K469DRAFT_687002</name>
</gene>
<keyword evidence="2" id="KW-1185">Reference proteome</keyword>
<dbReference type="EMBL" id="ML994629">
    <property type="protein sequence ID" value="KAF2186624.1"/>
    <property type="molecule type" value="Genomic_DNA"/>
</dbReference>
<evidence type="ECO:0000313" key="1">
    <source>
        <dbReference type="EMBL" id="KAF2186624.1"/>
    </source>
</evidence>
<dbReference type="AlphaFoldDB" id="A0A6A6E490"/>
<dbReference type="Proteomes" id="UP000800200">
    <property type="component" value="Unassembled WGS sequence"/>
</dbReference>
<organism evidence="1 2">
    <name type="scientific">Zopfia rhizophila CBS 207.26</name>
    <dbReference type="NCBI Taxonomy" id="1314779"/>
    <lineage>
        <taxon>Eukaryota</taxon>
        <taxon>Fungi</taxon>
        <taxon>Dikarya</taxon>
        <taxon>Ascomycota</taxon>
        <taxon>Pezizomycotina</taxon>
        <taxon>Dothideomycetes</taxon>
        <taxon>Dothideomycetes incertae sedis</taxon>
        <taxon>Zopfiaceae</taxon>
        <taxon>Zopfia</taxon>
    </lineage>
</organism>
<evidence type="ECO:0008006" key="3">
    <source>
        <dbReference type="Google" id="ProtNLM"/>
    </source>
</evidence>
<dbReference type="OrthoDB" id="1668230at2759"/>
<dbReference type="InterPro" id="IPR011009">
    <property type="entry name" value="Kinase-like_dom_sf"/>
</dbReference>
<protein>
    <recommendedName>
        <fullName evidence="3">Protein kinase domain-containing protein</fullName>
    </recommendedName>
</protein>
<proteinExistence type="predicted"/>